<name>H2YDN8_CIOSA</name>
<keyword evidence="3" id="KW-1185">Reference proteome</keyword>
<protein>
    <recommendedName>
        <fullName evidence="1">Carbohydrate kinase PfkB domain-containing protein</fullName>
    </recommendedName>
</protein>
<organism evidence="2 3">
    <name type="scientific">Ciona savignyi</name>
    <name type="common">Pacific transparent sea squirt</name>
    <dbReference type="NCBI Taxonomy" id="51511"/>
    <lineage>
        <taxon>Eukaryota</taxon>
        <taxon>Metazoa</taxon>
        <taxon>Chordata</taxon>
        <taxon>Tunicata</taxon>
        <taxon>Ascidiacea</taxon>
        <taxon>Phlebobranchia</taxon>
        <taxon>Cionidae</taxon>
        <taxon>Ciona</taxon>
    </lineage>
</organism>
<dbReference type="eggNOG" id="KOG2947">
    <property type="taxonomic scope" value="Eukaryota"/>
</dbReference>
<dbReference type="PANTHER" id="PTHR42774:SF3">
    <property type="entry name" value="KETOHEXOKINASE"/>
    <property type="match status" value="1"/>
</dbReference>
<dbReference type="PANTHER" id="PTHR42774">
    <property type="entry name" value="PHOSPHOTRANSFERASE SYSTEM TRANSPORT PROTEIN"/>
    <property type="match status" value="1"/>
</dbReference>
<evidence type="ECO:0000259" key="1">
    <source>
        <dbReference type="Pfam" id="PF00294"/>
    </source>
</evidence>
<dbReference type="OMA" id="WPLVDYC"/>
<dbReference type="Pfam" id="PF00294">
    <property type="entry name" value="PfkB"/>
    <property type="match status" value="1"/>
</dbReference>
<dbReference type="Ensembl" id="ENSCSAVT00000003489.1">
    <property type="protein sequence ID" value="ENSCSAVP00000003436.1"/>
    <property type="gene ID" value="ENSCSAVG00000002046.1"/>
</dbReference>
<dbReference type="GO" id="GO:0006796">
    <property type="term" value="P:phosphate-containing compound metabolic process"/>
    <property type="evidence" value="ECO:0007669"/>
    <property type="project" value="UniProtKB-ARBA"/>
</dbReference>
<proteinExistence type="predicted"/>
<dbReference type="Gene3D" id="3.40.1190.20">
    <property type="match status" value="1"/>
</dbReference>
<dbReference type="GeneTree" id="ENSGT00390000007458"/>
<dbReference type="InterPro" id="IPR052562">
    <property type="entry name" value="Ketohexokinase-related"/>
</dbReference>
<dbReference type="Proteomes" id="UP000007875">
    <property type="component" value="Unassembled WGS sequence"/>
</dbReference>
<dbReference type="AlphaFoldDB" id="H2YDN8"/>
<dbReference type="InterPro" id="IPR029056">
    <property type="entry name" value="Ribokinase-like"/>
</dbReference>
<accession>H2YDN8</accession>
<reference evidence="2" key="2">
    <citation type="submission" date="2025-08" db="UniProtKB">
        <authorList>
            <consortium name="Ensembl"/>
        </authorList>
    </citation>
    <scope>IDENTIFICATION</scope>
</reference>
<dbReference type="SUPFAM" id="SSF53613">
    <property type="entry name" value="Ribokinase-like"/>
    <property type="match status" value="1"/>
</dbReference>
<dbReference type="HOGENOM" id="CLU_027634_3_0_1"/>
<dbReference type="InterPro" id="IPR011611">
    <property type="entry name" value="PfkB_dom"/>
</dbReference>
<feature type="domain" description="Carbohydrate kinase PfkB" evidence="1">
    <location>
        <begin position="14"/>
        <end position="179"/>
    </location>
</feature>
<reference evidence="2" key="3">
    <citation type="submission" date="2025-09" db="UniProtKB">
        <authorList>
            <consortium name="Ensembl"/>
        </authorList>
    </citation>
    <scope>IDENTIFICATION</scope>
</reference>
<evidence type="ECO:0000313" key="2">
    <source>
        <dbReference type="Ensembl" id="ENSCSAVP00000003436.1"/>
    </source>
</evidence>
<reference evidence="3" key="1">
    <citation type="submission" date="2003-08" db="EMBL/GenBank/DDBJ databases">
        <authorList>
            <person name="Birren B."/>
            <person name="Nusbaum C."/>
            <person name="Abebe A."/>
            <person name="Abouelleil A."/>
            <person name="Adekoya E."/>
            <person name="Ait-zahra M."/>
            <person name="Allen N."/>
            <person name="Allen T."/>
            <person name="An P."/>
            <person name="Anderson M."/>
            <person name="Anderson S."/>
            <person name="Arachchi H."/>
            <person name="Armbruster J."/>
            <person name="Bachantsang P."/>
            <person name="Baldwin J."/>
            <person name="Barry A."/>
            <person name="Bayul T."/>
            <person name="Blitshsteyn B."/>
            <person name="Bloom T."/>
            <person name="Blye J."/>
            <person name="Boguslavskiy L."/>
            <person name="Borowsky M."/>
            <person name="Boukhgalter B."/>
            <person name="Brunache A."/>
            <person name="Butler J."/>
            <person name="Calixte N."/>
            <person name="Calvo S."/>
            <person name="Camarata J."/>
            <person name="Campo K."/>
            <person name="Chang J."/>
            <person name="Cheshatsang Y."/>
            <person name="Citroen M."/>
            <person name="Collymore A."/>
            <person name="Considine T."/>
            <person name="Cook A."/>
            <person name="Cooke P."/>
            <person name="Corum B."/>
            <person name="Cuomo C."/>
            <person name="David R."/>
            <person name="Dawoe T."/>
            <person name="Degray S."/>
            <person name="Dodge S."/>
            <person name="Dooley K."/>
            <person name="Dorje P."/>
            <person name="Dorjee K."/>
            <person name="Dorris L."/>
            <person name="Duffey N."/>
            <person name="Dupes A."/>
            <person name="Elkins T."/>
            <person name="Engels R."/>
            <person name="Erickson J."/>
            <person name="Farina A."/>
            <person name="Faro S."/>
            <person name="Ferreira P."/>
            <person name="Fischer H."/>
            <person name="Fitzgerald M."/>
            <person name="Foley K."/>
            <person name="Gage D."/>
            <person name="Galagan J."/>
            <person name="Gearin G."/>
            <person name="Gnerre S."/>
            <person name="Gnirke A."/>
            <person name="Goyette A."/>
            <person name="Graham J."/>
            <person name="Grandbois E."/>
            <person name="Gyaltsen K."/>
            <person name="Hafez N."/>
            <person name="Hagopian D."/>
            <person name="Hagos B."/>
            <person name="Hall J."/>
            <person name="Hatcher B."/>
            <person name="Heller A."/>
            <person name="Higgins H."/>
            <person name="Honan T."/>
            <person name="Horn A."/>
            <person name="Houde N."/>
            <person name="Hughes L."/>
            <person name="Hulme W."/>
            <person name="Husby E."/>
            <person name="Iliev I."/>
            <person name="Jaffe D."/>
            <person name="Jones C."/>
            <person name="Kamal M."/>
            <person name="Kamat A."/>
            <person name="Kamvysselis M."/>
            <person name="Karlsson E."/>
            <person name="Kells C."/>
            <person name="Kieu A."/>
            <person name="Kisner P."/>
            <person name="Kodira C."/>
            <person name="Kulbokas E."/>
            <person name="Labutti K."/>
            <person name="Lama D."/>
            <person name="Landers T."/>
            <person name="Leger J."/>
            <person name="Levine S."/>
            <person name="Lewis D."/>
            <person name="Lewis T."/>
            <person name="Lindblad-toh K."/>
            <person name="Liu X."/>
            <person name="Lokyitsang T."/>
            <person name="Lokyitsang Y."/>
            <person name="Lucien O."/>
            <person name="Lui A."/>
            <person name="Ma L.J."/>
            <person name="Mabbitt R."/>
            <person name="Macdonald J."/>
            <person name="Maclean C."/>
            <person name="Major J."/>
            <person name="Manning J."/>
            <person name="Marabella R."/>
            <person name="Maru K."/>
            <person name="Matthews C."/>
            <person name="Mauceli E."/>
            <person name="Mccarthy M."/>
            <person name="Mcdonough S."/>
            <person name="Mcghee T."/>
            <person name="Meldrim J."/>
            <person name="Meneus L."/>
            <person name="Mesirov J."/>
            <person name="Mihalev A."/>
            <person name="Mihova T."/>
            <person name="Mikkelsen T."/>
            <person name="Mlenga V."/>
            <person name="Moru K."/>
            <person name="Mozes J."/>
            <person name="Mulrain L."/>
            <person name="Munson G."/>
            <person name="Naylor J."/>
            <person name="Newes C."/>
            <person name="Nguyen C."/>
            <person name="Nguyen N."/>
            <person name="Nguyen T."/>
            <person name="Nicol R."/>
            <person name="Nielsen C."/>
            <person name="Nizzari M."/>
            <person name="Norbu C."/>
            <person name="Norbu N."/>
            <person name="O'donnell P."/>
            <person name="Okoawo O."/>
            <person name="O'leary S."/>
            <person name="Omotosho B."/>
            <person name="O'neill K."/>
            <person name="Osman S."/>
            <person name="Parker S."/>
            <person name="Perrin D."/>
            <person name="Phunkhang P."/>
            <person name="Piqani B."/>
            <person name="Purcell S."/>
            <person name="Rachupka T."/>
            <person name="Ramasamy U."/>
            <person name="Rameau R."/>
            <person name="Ray V."/>
            <person name="Raymond C."/>
            <person name="Retta R."/>
            <person name="Richardson S."/>
            <person name="Rise C."/>
            <person name="Rodriguez J."/>
            <person name="Rogers J."/>
            <person name="Rogov P."/>
            <person name="Rutman M."/>
            <person name="Schupbach R."/>
            <person name="Seaman C."/>
            <person name="Settipalli S."/>
            <person name="Sharpe T."/>
            <person name="Sheridan J."/>
            <person name="Sherpa N."/>
            <person name="Shi J."/>
            <person name="Smirnov S."/>
            <person name="Smith C."/>
            <person name="Sougnez C."/>
            <person name="Spencer B."/>
            <person name="Stalker J."/>
            <person name="Stange-thomann N."/>
            <person name="Stavropoulos S."/>
            <person name="Stetson K."/>
            <person name="Stone C."/>
            <person name="Stone S."/>
            <person name="Stubbs M."/>
            <person name="Talamas J."/>
            <person name="Tchuinga P."/>
            <person name="Tenzing P."/>
            <person name="Tesfaye S."/>
            <person name="Theodore J."/>
            <person name="Thoulutsang Y."/>
            <person name="Topham K."/>
            <person name="Towey S."/>
            <person name="Tsamla T."/>
            <person name="Tsomo N."/>
            <person name="Vallee D."/>
            <person name="Vassiliev H."/>
            <person name="Venkataraman V."/>
            <person name="Vinson J."/>
            <person name="Vo A."/>
            <person name="Wade C."/>
            <person name="Wang S."/>
            <person name="Wangchuk T."/>
            <person name="Wangdi T."/>
            <person name="Whittaker C."/>
            <person name="Wilkinson J."/>
            <person name="Wu Y."/>
            <person name="Wyman D."/>
            <person name="Yadav S."/>
            <person name="Yang S."/>
            <person name="Yang X."/>
            <person name="Yeager S."/>
            <person name="Yee E."/>
            <person name="Young G."/>
            <person name="Zainoun J."/>
            <person name="Zembeck L."/>
            <person name="Zimmer A."/>
            <person name="Zody M."/>
            <person name="Lander E."/>
        </authorList>
    </citation>
    <scope>NUCLEOTIDE SEQUENCE [LARGE SCALE GENOMIC DNA]</scope>
</reference>
<dbReference type="InParanoid" id="H2YDN8"/>
<sequence length="250" mass="27974">MTKDKDSVVQHSCKILSVGLICVDVISVAKQYPIEGCDFRLLGTHWQKGGNAANTSAVLSMLGNQVDFFGAVPIPKKSDFHGQICVGFIKEKMESYNVGMDKVVERVGDALPFSTVLTNSDNGSRTILHYRKGLEEVKYDDFLKIDISQYSWIHFEGRNITEVTQMIDKVVMYNSNERHERITISVELEKPRRANSVLLLPHADLVVVSQDFAEFNGMSSAVEAVHHYMRSCKKEPQLCAHGVRLGLLLG</sequence>
<evidence type="ECO:0000313" key="3">
    <source>
        <dbReference type="Proteomes" id="UP000007875"/>
    </source>
</evidence>
<dbReference type="STRING" id="51511.ENSCSAVP00000003436"/>